<evidence type="ECO:0000256" key="1">
    <source>
        <dbReference type="ARBA" id="ARBA00023015"/>
    </source>
</evidence>
<dbReference type="PANTHER" id="PTHR44846">
    <property type="entry name" value="MANNOSYL-D-GLYCERATE TRANSPORT/METABOLISM SYSTEM REPRESSOR MNGR-RELATED"/>
    <property type="match status" value="1"/>
</dbReference>
<comment type="caution">
    <text evidence="5">The sequence shown here is derived from an EMBL/GenBank/DDBJ whole genome shotgun (WGS) entry which is preliminary data.</text>
</comment>
<name>A0A4R4FA39_9FIRM</name>
<evidence type="ECO:0000256" key="2">
    <source>
        <dbReference type="ARBA" id="ARBA00023125"/>
    </source>
</evidence>
<evidence type="ECO:0000313" key="6">
    <source>
        <dbReference type="Proteomes" id="UP000295710"/>
    </source>
</evidence>
<accession>A0A4R4FA39</accession>
<dbReference type="InterPro" id="IPR000524">
    <property type="entry name" value="Tscrpt_reg_HTH_GntR"/>
</dbReference>
<evidence type="ECO:0000259" key="4">
    <source>
        <dbReference type="PROSITE" id="PS50949"/>
    </source>
</evidence>
<dbReference type="Pfam" id="PF00392">
    <property type="entry name" value="GntR"/>
    <property type="match status" value="1"/>
</dbReference>
<dbReference type="InterPro" id="IPR036388">
    <property type="entry name" value="WH-like_DNA-bd_sf"/>
</dbReference>
<dbReference type="Pfam" id="PF00532">
    <property type="entry name" value="Peripla_BP_1"/>
    <property type="match status" value="1"/>
</dbReference>
<reference evidence="5 6" key="1">
    <citation type="journal article" date="2016" name="Nat. Microbiol.">
        <title>The Mouse Intestinal Bacterial Collection (miBC) provides host-specific insight into cultured diversity and functional potential of the gut microbiota.</title>
        <authorList>
            <person name="Lagkouvardos I."/>
            <person name="Pukall R."/>
            <person name="Abt B."/>
            <person name="Foesel B.U."/>
            <person name="Meier-Kolthoff J.P."/>
            <person name="Kumar N."/>
            <person name="Bresciani A."/>
            <person name="Martinez I."/>
            <person name="Just S."/>
            <person name="Ziegler C."/>
            <person name="Brugiroux S."/>
            <person name="Garzetti D."/>
            <person name="Wenning M."/>
            <person name="Bui T.P."/>
            <person name="Wang J."/>
            <person name="Hugenholtz F."/>
            <person name="Plugge C.M."/>
            <person name="Peterson D.A."/>
            <person name="Hornef M.W."/>
            <person name="Baines J.F."/>
            <person name="Smidt H."/>
            <person name="Walter J."/>
            <person name="Kristiansen K."/>
            <person name="Nielsen H.B."/>
            <person name="Haller D."/>
            <person name="Overmann J."/>
            <person name="Stecher B."/>
            <person name="Clavel T."/>
        </authorList>
    </citation>
    <scope>NUCLEOTIDE SEQUENCE [LARGE SCALE GENOMIC DNA]</scope>
    <source>
        <strain evidence="5 6">DSM 28560</strain>
    </source>
</reference>
<dbReference type="GO" id="GO:0003677">
    <property type="term" value="F:DNA binding"/>
    <property type="evidence" value="ECO:0007669"/>
    <property type="project" value="UniProtKB-KW"/>
</dbReference>
<evidence type="ECO:0000256" key="3">
    <source>
        <dbReference type="ARBA" id="ARBA00023163"/>
    </source>
</evidence>
<organism evidence="5 6">
    <name type="scientific">Extibacter muris</name>
    <dbReference type="NCBI Taxonomy" id="1796622"/>
    <lineage>
        <taxon>Bacteria</taxon>
        <taxon>Bacillati</taxon>
        <taxon>Bacillota</taxon>
        <taxon>Clostridia</taxon>
        <taxon>Lachnospirales</taxon>
        <taxon>Lachnospiraceae</taxon>
        <taxon>Extibacter</taxon>
    </lineage>
</organism>
<dbReference type="InterPro" id="IPR050679">
    <property type="entry name" value="Bact_HTH_transcr_reg"/>
</dbReference>
<dbReference type="EMBL" id="SMMX01000020">
    <property type="protein sequence ID" value="TDA20492.1"/>
    <property type="molecule type" value="Genomic_DNA"/>
</dbReference>
<protein>
    <submittedName>
        <fullName evidence="5">GntR family transcriptional regulator</fullName>
    </submittedName>
</protein>
<dbReference type="AlphaFoldDB" id="A0A4R4FA39"/>
<dbReference type="PANTHER" id="PTHR44846:SF1">
    <property type="entry name" value="MANNOSYL-D-GLYCERATE TRANSPORT_METABOLISM SYSTEM REPRESSOR MNGR-RELATED"/>
    <property type="match status" value="1"/>
</dbReference>
<dbReference type="InterPro" id="IPR001761">
    <property type="entry name" value="Peripla_BP/Lac1_sug-bd_dom"/>
</dbReference>
<dbReference type="RefSeq" id="WP_132280536.1">
    <property type="nucleotide sequence ID" value="NZ_JAOBST010000045.1"/>
</dbReference>
<keyword evidence="2" id="KW-0238">DNA-binding</keyword>
<keyword evidence="3" id="KW-0804">Transcription</keyword>
<dbReference type="Gene3D" id="1.10.10.10">
    <property type="entry name" value="Winged helix-like DNA-binding domain superfamily/Winged helix DNA-binding domain"/>
    <property type="match status" value="1"/>
</dbReference>
<gene>
    <name evidence="5" type="ORF">E1963_16875</name>
</gene>
<dbReference type="Proteomes" id="UP000295710">
    <property type="component" value="Unassembled WGS sequence"/>
</dbReference>
<sequence>MVNENLYEIVKNKICDEIFEGHYEDGDRIPPERELEELLHVSRVTVRRSLEILEEDGLVVREVGRGTKITLRNVGNKGDLDMVVLIAPARNPFFSEFIARFQNHAQEKGALLLYVEKPRAEELERCLYRLYKRGLRNVVVWLDDMTADPDKLKRLRALGMNLVFFDTDKGLPYADCVALDNSLAVQTLYEVLKRRGYKDVVYIGWNLKDAYSIRMRELAYREMAGPAGQLLILPWKDAERSAAMLDELLVTGDERPADAVICSDRESGELTAEICKRSGSGVKIAAVDELSRTAGTEIIMYKQNLNAAVEQIFTLLQNQCGMVGSWMADLYLMEGMLDEGPTASDGTGSAG</sequence>
<dbReference type="CDD" id="cd07377">
    <property type="entry name" value="WHTH_GntR"/>
    <property type="match status" value="1"/>
</dbReference>
<dbReference type="PROSITE" id="PS50949">
    <property type="entry name" value="HTH_GNTR"/>
    <property type="match status" value="1"/>
</dbReference>
<proteinExistence type="predicted"/>
<feature type="domain" description="HTH gntR-type" evidence="4">
    <location>
        <begin position="4"/>
        <end position="72"/>
    </location>
</feature>
<dbReference type="PRINTS" id="PR00035">
    <property type="entry name" value="HTHGNTR"/>
</dbReference>
<dbReference type="Gene3D" id="3.40.50.2300">
    <property type="match status" value="2"/>
</dbReference>
<dbReference type="SUPFAM" id="SSF53822">
    <property type="entry name" value="Periplasmic binding protein-like I"/>
    <property type="match status" value="1"/>
</dbReference>
<keyword evidence="1" id="KW-0805">Transcription regulation</keyword>
<dbReference type="GO" id="GO:0045892">
    <property type="term" value="P:negative regulation of DNA-templated transcription"/>
    <property type="evidence" value="ECO:0007669"/>
    <property type="project" value="TreeGrafter"/>
</dbReference>
<dbReference type="GO" id="GO:0003700">
    <property type="term" value="F:DNA-binding transcription factor activity"/>
    <property type="evidence" value="ECO:0007669"/>
    <property type="project" value="InterPro"/>
</dbReference>
<dbReference type="SMART" id="SM00345">
    <property type="entry name" value="HTH_GNTR"/>
    <property type="match status" value="1"/>
</dbReference>
<evidence type="ECO:0000313" key="5">
    <source>
        <dbReference type="EMBL" id="TDA20492.1"/>
    </source>
</evidence>
<dbReference type="InterPro" id="IPR028082">
    <property type="entry name" value="Peripla_BP_I"/>
</dbReference>
<dbReference type="InterPro" id="IPR036390">
    <property type="entry name" value="WH_DNA-bd_sf"/>
</dbReference>
<dbReference type="SUPFAM" id="SSF46785">
    <property type="entry name" value="Winged helix' DNA-binding domain"/>
    <property type="match status" value="1"/>
</dbReference>
<keyword evidence="6" id="KW-1185">Reference proteome</keyword>